<dbReference type="InterPro" id="IPR014886">
    <property type="entry name" value="La_xRRM"/>
</dbReference>
<feature type="region of interest" description="Disordered" evidence="3">
    <location>
        <begin position="372"/>
        <end position="400"/>
    </location>
</feature>
<keyword evidence="8" id="KW-1185">Reference proteome</keyword>
<dbReference type="GO" id="GO:0003723">
    <property type="term" value="F:RNA binding"/>
    <property type="evidence" value="ECO:0007669"/>
    <property type="project" value="UniProtKB-UniRule"/>
</dbReference>
<name>A0ABD3P3I1_9STRA</name>
<dbReference type="Gene3D" id="3.30.70.330">
    <property type="match status" value="2"/>
</dbReference>
<evidence type="ECO:0000259" key="5">
    <source>
        <dbReference type="PROSITE" id="PS50961"/>
    </source>
</evidence>
<dbReference type="PROSITE" id="PS50102">
    <property type="entry name" value="RRM"/>
    <property type="match status" value="1"/>
</dbReference>
<evidence type="ECO:0000259" key="6">
    <source>
        <dbReference type="PROSITE" id="PS51939"/>
    </source>
</evidence>
<feature type="compositionally biased region" description="Basic residues" evidence="3">
    <location>
        <begin position="381"/>
        <end position="400"/>
    </location>
</feature>
<feature type="domain" description="XRRM" evidence="6">
    <location>
        <begin position="262"/>
        <end position="400"/>
    </location>
</feature>
<evidence type="ECO:0000256" key="2">
    <source>
        <dbReference type="PROSITE-ProRule" id="PRU00332"/>
    </source>
</evidence>
<dbReference type="EMBL" id="JALLPJ020000811">
    <property type="protein sequence ID" value="KAL3782327.1"/>
    <property type="molecule type" value="Genomic_DNA"/>
</dbReference>
<comment type="caution">
    <text evidence="7">The sequence shown here is derived from an EMBL/GenBank/DDBJ whole genome shotgun (WGS) entry which is preliminary data.</text>
</comment>
<dbReference type="InterPro" id="IPR035979">
    <property type="entry name" value="RBD_domain_sf"/>
</dbReference>
<keyword evidence="1 2" id="KW-0694">RNA-binding</keyword>
<dbReference type="InterPro" id="IPR006630">
    <property type="entry name" value="La_HTH"/>
</dbReference>
<dbReference type="GO" id="GO:1990904">
    <property type="term" value="C:ribonucleoprotein complex"/>
    <property type="evidence" value="ECO:0007669"/>
    <property type="project" value="UniProtKB-UniRule"/>
</dbReference>
<dbReference type="Pfam" id="PF00076">
    <property type="entry name" value="RRM_1"/>
    <property type="match status" value="1"/>
</dbReference>
<dbReference type="PROSITE" id="PS50961">
    <property type="entry name" value="HTH_LA"/>
    <property type="match status" value="1"/>
</dbReference>
<evidence type="ECO:0000313" key="8">
    <source>
        <dbReference type="Proteomes" id="UP001530400"/>
    </source>
</evidence>
<dbReference type="Proteomes" id="UP001530400">
    <property type="component" value="Unassembled WGS sequence"/>
</dbReference>
<evidence type="ECO:0000256" key="3">
    <source>
        <dbReference type="SAM" id="MobiDB-lite"/>
    </source>
</evidence>
<proteinExistence type="predicted"/>
<reference evidence="7 8" key="1">
    <citation type="submission" date="2024-10" db="EMBL/GenBank/DDBJ databases">
        <title>Updated reference genomes for cyclostephanoid diatoms.</title>
        <authorList>
            <person name="Roberts W.R."/>
            <person name="Alverson A.J."/>
        </authorList>
    </citation>
    <scope>NUCLEOTIDE SEQUENCE [LARGE SCALE GENOMIC DNA]</scope>
    <source>
        <strain evidence="7 8">AJA010-31</strain>
    </source>
</reference>
<dbReference type="PROSITE" id="PS51939">
    <property type="entry name" value="XRRM"/>
    <property type="match status" value="1"/>
</dbReference>
<evidence type="ECO:0000259" key="4">
    <source>
        <dbReference type="PROSITE" id="PS50102"/>
    </source>
</evidence>
<dbReference type="SUPFAM" id="SSF46785">
    <property type="entry name" value="Winged helix' DNA-binding domain"/>
    <property type="match status" value="1"/>
</dbReference>
<dbReference type="InterPro" id="IPR036388">
    <property type="entry name" value="WH-like_DNA-bd_sf"/>
</dbReference>
<gene>
    <name evidence="7" type="ORF">ACHAWO_011256</name>
</gene>
<evidence type="ECO:0000256" key="1">
    <source>
        <dbReference type="ARBA" id="ARBA00022884"/>
    </source>
</evidence>
<dbReference type="InterPro" id="IPR000504">
    <property type="entry name" value="RRM_dom"/>
</dbReference>
<feature type="domain" description="HTH La-type RNA-binding" evidence="5">
    <location>
        <begin position="5"/>
        <end position="103"/>
    </location>
</feature>
<accession>A0ABD3P3I1</accession>
<protein>
    <recommendedName>
        <fullName evidence="9">Lupus La protein</fullName>
    </recommendedName>
</protein>
<feature type="domain" description="RRM" evidence="4">
    <location>
        <begin position="110"/>
        <end position="237"/>
    </location>
</feature>
<dbReference type="SUPFAM" id="SSF54928">
    <property type="entry name" value="RNA-binding domain, RBD"/>
    <property type="match status" value="1"/>
</dbReference>
<dbReference type="InterPro" id="IPR036390">
    <property type="entry name" value="WH_DNA-bd_sf"/>
</dbReference>
<sequence length="400" mass="45007">MTDDTANNAAKITALSERLAFFFSNANLRQDKWMRTELQKSGCLTLDNLLKFQTIKNISEDKELLKRAANGEDSAYGERIKKLIVLDEDRGEIRRVESFDWKTMGDGSALSLYVKNIPLAEDEGKGQRYAVSRDDVKALFEQYGRVAIVNLRFGRKDGEKRATALGKAIVEFEDEQGIAKAIEDLVTAENENGGDGEDVKAEPKTVLELNGSKLEVEKMLPHKMFQDKDVKNKRSREEGNEAQCTEDPNVEVKVEFEPVTLDWEKGCVIALTGLNSEKCDRESIREAVSDILQVSKDVKTSGLYVDYSRGQSDAKLRLKDAGKGDLMKELVDKLSDGSVMIAGEKVASAKILEGDEEIEYWKEFIKFLNDKKRQNEEEKASKRRRFSGGGRGRGRGRGRR</sequence>
<dbReference type="Pfam" id="PF08777">
    <property type="entry name" value="RRM_3"/>
    <property type="match status" value="1"/>
</dbReference>
<dbReference type="SMART" id="SM00715">
    <property type="entry name" value="LA"/>
    <property type="match status" value="1"/>
</dbReference>
<dbReference type="SMART" id="SM00360">
    <property type="entry name" value="RRM"/>
    <property type="match status" value="1"/>
</dbReference>
<dbReference type="AlphaFoldDB" id="A0ABD3P3I1"/>
<dbReference type="Gene3D" id="1.10.10.10">
    <property type="entry name" value="Winged helix-like DNA-binding domain superfamily/Winged helix DNA-binding domain"/>
    <property type="match status" value="1"/>
</dbReference>
<organism evidence="7 8">
    <name type="scientific">Cyclotella atomus</name>
    <dbReference type="NCBI Taxonomy" id="382360"/>
    <lineage>
        <taxon>Eukaryota</taxon>
        <taxon>Sar</taxon>
        <taxon>Stramenopiles</taxon>
        <taxon>Ochrophyta</taxon>
        <taxon>Bacillariophyta</taxon>
        <taxon>Coscinodiscophyceae</taxon>
        <taxon>Thalassiosirophycidae</taxon>
        <taxon>Stephanodiscales</taxon>
        <taxon>Stephanodiscaceae</taxon>
        <taxon>Cyclotella</taxon>
    </lineage>
</organism>
<dbReference type="CDD" id="cd00590">
    <property type="entry name" value="RRM_SF"/>
    <property type="match status" value="1"/>
</dbReference>
<evidence type="ECO:0008006" key="9">
    <source>
        <dbReference type="Google" id="ProtNLM"/>
    </source>
</evidence>
<evidence type="ECO:0000313" key="7">
    <source>
        <dbReference type="EMBL" id="KAL3782327.1"/>
    </source>
</evidence>
<dbReference type="InterPro" id="IPR012677">
    <property type="entry name" value="Nucleotide-bd_a/b_plait_sf"/>
</dbReference>